<keyword evidence="3" id="KW-1185">Reference proteome</keyword>
<evidence type="ECO:0000313" key="2">
    <source>
        <dbReference type="EMBL" id="KAF5309408.1"/>
    </source>
</evidence>
<gene>
    <name evidence="2" type="ORF">D9619_012374</name>
</gene>
<sequence length="315" mass="35448">MSSKLLEPDNLVIISCWDPKDPKPGPYLQLVVNDTKDQGVTIDCGLTIIGLIFNNIQIHSGKTVKGNEPREVARKAPITLESVTVNKTHICFNGVPFSDIVDAFNGKQLIMMDKIKELSALDENKWSIQAVPQNQPPEEAGKPLGCSFNISGSWKTIFTPTKDEANMEPFKLVTNMPLSWEDIWKEIVTAIANAIEDAPVPPPHKDAEPQLQPQLPKHEHEPDFDSSDDIDGGPADEAGRIIRKALWDTVVFVFGKKRYYPGGPTTFRFRNQFDYWSIQYISMGAFFSCQFYEVWTEHLGVIDTLIKHLQHPDSL</sequence>
<evidence type="ECO:0000256" key="1">
    <source>
        <dbReference type="SAM" id="MobiDB-lite"/>
    </source>
</evidence>
<accession>A0A8H5AR11</accession>
<organism evidence="2 3">
    <name type="scientific">Psilocybe cf. subviscida</name>
    <dbReference type="NCBI Taxonomy" id="2480587"/>
    <lineage>
        <taxon>Eukaryota</taxon>
        <taxon>Fungi</taxon>
        <taxon>Dikarya</taxon>
        <taxon>Basidiomycota</taxon>
        <taxon>Agaricomycotina</taxon>
        <taxon>Agaricomycetes</taxon>
        <taxon>Agaricomycetidae</taxon>
        <taxon>Agaricales</taxon>
        <taxon>Agaricineae</taxon>
        <taxon>Strophariaceae</taxon>
        <taxon>Psilocybe</taxon>
    </lineage>
</organism>
<evidence type="ECO:0000313" key="3">
    <source>
        <dbReference type="Proteomes" id="UP000567179"/>
    </source>
</evidence>
<comment type="caution">
    <text evidence="2">The sequence shown here is derived from an EMBL/GenBank/DDBJ whole genome shotgun (WGS) entry which is preliminary data.</text>
</comment>
<dbReference type="Proteomes" id="UP000567179">
    <property type="component" value="Unassembled WGS sequence"/>
</dbReference>
<protein>
    <submittedName>
        <fullName evidence="2">Uncharacterized protein</fullName>
    </submittedName>
</protein>
<dbReference type="OrthoDB" id="5740066at2759"/>
<dbReference type="EMBL" id="JAACJJ010000059">
    <property type="protein sequence ID" value="KAF5309408.1"/>
    <property type="molecule type" value="Genomic_DNA"/>
</dbReference>
<feature type="region of interest" description="Disordered" evidence="1">
    <location>
        <begin position="198"/>
        <end position="235"/>
    </location>
</feature>
<reference evidence="2 3" key="1">
    <citation type="journal article" date="2020" name="ISME J.">
        <title>Uncovering the hidden diversity of litter-decomposition mechanisms in mushroom-forming fungi.</title>
        <authorList>
            <person name="Floudas D."/>
            <person name="Bentzer J."/>
            <person name="Ahren D."/>
            <person name="Johansson T."/>
            <person name="Persson P."/>
            <person name="Tunlid A."/>
        </authorList>
    </citation>
    <scope>NUCLEOTIDE SEQUENCE [LARGE SCALE GENOMIC DNA]</scope>
    <source>
        <strain evidence="2 3">CBS 101986</strain>
    </source>
</reference>
<proteinExistence type="predicted"/>
<name>A0A8H5AR11_9AGAR</name>
<dbReference type="AlphaFoldDB" id="A0A8H5AR11"/>